<gene>
    <name evidence="1" type="ORF">AVDCRST_MAG93-7932</name>
</gene>
<accession>A0A6J4MV47</accession>
<sequence length="42" mass="4883">MFYSAARERFVAVQDQKQLVQIDNCLATTLSAQHRFPDVMRP</sequence>
<dbReference type="EMBL" id="CADCTR010002667">
    <property type="protein sequence ID" value="CAA9365366.1"/>
    <property type="molecule type" value="Genomic_DNA"/>
</dbReference>
<proteinExistence type="predicted"/>
<dbReference type="AlphaFoldDB" id="A0A6J4MV47"/>
<evidence type="ECO:0000313" key="1">
    <source>
        <dbReference type="EMBL" id="CAA9365366.1"/>
    </source>
</evidence>
<name>A0A6J4MV47_9CHLR</name>
<protein>
    <submittedName>
        <fullName evidence="1">Uncharacterized protein</fullName>
    </submittedName>
</protein>
<organism evidence="1">
    <name type="scientific">uncultured Chloroflexia bacterium</name>
    <dbReference type="NCBI Taxonomy" id="1672391"/>
    <lineage>
        <taxon>Bacteria</taxon>
        <taxon>Bacillati</taxon>
        <taxon>Chloroflexota</taxon>
        <taxon>Chloroflexia</taxon>
        <taxon>environmental samples</taxon>
    </lineage>
</organism>
<reference evidence="1" key="1">
    <citation type="submission" date="2020-02" db="EMBL/GenBank/DDBJ databases">
        <authorList>
            <person name="Meier V. D."/>
        </authorList>
    </citation>
    <scope>NUCLEOTIDE SEQUENCE</scope>
    <source>
        <strain evidence="1">AVDCRST_MAG93</strain>
    </source>
</reference>